<dbReference type="InterPro" id="IPR051681">
    <property type="entry name" value="Ser/Thr_Kinases-Pseudokinases"/>
</dbReference>
<feature type="domain" description="Protein kinase" evidence="5">
    <location>
        <begin position="1"/>
        <end position="163"/>
    </location>
</feature>
<dbReference type="EMBL" id="CAJMWZ010002000">
    <property type="protein sequence ID" value="CAE6446776.1"/>
    <property type="molecule type" value="Genomic_DNA"/>
</dbReference>
<proteinExistence type="predicted"/>
<dbReference type="AlphaFoldDB" id="A0A8H3GF06"/>
<dbReference type="SUPFAM" id="SSF56112">
    <property type="entry name" value="Protein kinase-like (PK-like)"/>
    <property type="match status" value="1"/>
</dbReference>
<comment type="caution">
    <text evidence="6">The sequence shown here is derived from an EMBL/GenBank/DDBJ whole genome shotgun (WGS) entry which is preliminary data.</text>
</comment>
<evidence type="ECO:0000256" key="3">
    <source>
        <dbReference type="ARBA" id="ARBA00022777"/>
    </source>
</evidence>
<dbReference type="InterPro" id="IPR000719">
    <property type="entry name" value="Prot_kinase_dom"/>
</dbReference>
<dbReference type="PROSITE" id="PS50011">
    <property type="entry name" value="PROTEIN_KINASE_DOM"/>
    <property type="match status" value="1"/>
</dbReference>
<dbReference type="PANTHER" id="PTHR44329:SF288">
    <property type="entry name" value="MITOGEN-ACTIVATED PROTEIN KINASE KINASE KINASE 20"/>
    <property type="match status" value="1"/>
</dbReference>
<keyword evidence="2" id="KW-0547">Nucleotide-binding</keyword>
<accession>A0A8H3GF06</accession>
<evidence type="ECO:0000259" key="5">
    <source>
        <dbReference type="PROSITE" id="PS50011"/>
    </source>
</evidence>
<name>A0A8H3GF06_9AGAM</name>
<evidence type="ECO:0000313" key="7">
    <source>
        <dbReference type="Proteomes" id="UP000663850"/>
    </source>
</evidence>
<organism evidence="6 7">
    <name type="scientific">Rhizoctonia solani</name>
    <dbReference type="NCBI Taxonomy" id="456999"/>
    <lineage>
        <taxon>Eukaryota</taxon>
        <taxon>Fungi</taxon>
        <taxon>Dikarya</taxon>
        <taxon>Basidiomycota</taxon>
        <taxon>Agaricomycotina</taxon>
        <taxon>Agaricomycetes</taxon>
        <taxon>Cantharellales</taxon>
        <taxon>Ceratobasidiaceae</taxon>
        <taxon>Rhizoctonia</taxon>
    </lineage>
</organism>
<feature type="non-terminal residue" evidence="6">
    <location>
        <position position="1"/>
    </location>
</feature>
<protein>
    <recommendedName>
        <fullName evidence="5">Protein kinase domain-containing protein</fullName>
    </recommendedName>
</protein>
<dbReference type="Gene3D" id="1.10.510.10">
    <property type="entry name" value="Transferase(Phosphotransferase) domain 1"/>
    <property type="match status" value="1"/>
</dbReference>
<keyword evidence="3" id="KW-0418">Kinase</keyword>
<keyword evidence="1" id="KW-0808">Transferase</keyword>
<evidence type="ECO:0000256" key="2">
    <source>
        <dbReference type="ARBA" id="ARBA00022741"/>
    </source>
</evidence>
<dbReference type="InterPro" id="IPR011009">
    <property type="entry name" value="Kinase-like_dom_sf"/>
</dbReference>
<sequence>CAQVASGLDHIHCRGKVHGDLKAANVMVSSDGVAKLGHLDSSVMSKVHSLVFLANSNPWQGAFRWTAPEVFREELQQQTTQMDVYALGMTMLEIFTGQAPYSDCRSDISVIKAVERGTLPTRPTQLGNNTKDDNMWQLLVRCWSRSPSERPSAGFIAGALQYMS</sequence>
<dbReference type="Proteomes" id="UP000663850">
    <property type="component" value="Unassembled WGS sequence"/>
</dbReference>
<evidence type="ECO:0000256" key="4">
    <source>
        <dbReference type="ARBA" id="ARBA00022840"/>
    </source>
</evidence>
<evidence type="ECO:0000313" key="6">
    <source>
        <dbReference type="EMBL" id="CAE6446776.1"/>
    </source>
</evidence>
<evidence type="ECO:0000256" key="1">
    <source>
        <dbReference type="ARBA" id="ARBA00022679"/>
    </source>
</evidence>
<keyword evidence="4" id="KW-0067">ATP-binding</keyword>
<dbReference type="PANTHER" id="PTHR44329">
    <property type="entry name" value="SERINE/THREONINE-PROTEIN KINASE TNNI3K-RELATED"/>
    <property type="match status" value="1"/>
</dbReference>
<reference evidence="6" key="1">
    <citation type="submission" date="2021-01" db="EMBL/GenBank/DDBJ databases">
        <authorList>
            <person name="Kaushik A."/>
        </authorList>
    </citation>
    <scope>NUCLEOTIDE SEQUENCE</scope>
    <source>
        <strain evidence="6">Type strain: AG8-Rh-89/</strain>
    </source>
</reference>
<gene>
    <name evidence="6" type="ORF">RDB_LOCUS36599</name>
</gene>
<dbReference type="GO" id="GO:0004674">
    <property type="term" value="F:protein serine/threonine kinase activity"/>
    <property type="evidence" value="ECO:0007669"/>
    <property type="project" value="TreeGrafter"/>
</dbReference>
<dbReference type="SMART" id="SM00220">
    <property type="entry name" value="S_TKc"/>
    <property type="match status" value="1"/>
</dbReference>
<dbReference type="InterPro" id="IPR001245">
    <property type="entry name" value="Ser-Thr/Tyr_kinase_cat_dom"/>
</dbReference>
<dbReference type="GO" id="GO:0005524">
    <property type="term" value="F:ATP binding"/>
    <property type="evidence" value="ECO:0007669"/>
    <property type="project" value="UniProtKB-KW"/>
</dbReference>
<dbReference type="Pfam" id="PF07714">
    <property type="entry name" value="PK_Tyr_Ser-Thr"/>
    <property type="match status" value="1"/>
</dbReference>